<name>A0ABS8PTQ8_9BACT</name>
<evidence type="ECO:0008006" key="3">
    <source>
        <dbReference type="Google" id="ProtNLM"/>
    </source>
</evidence>
<dbReference type="RefSeq" id="WP_231006414.1">
    <property type="nucleotide sequence ID" value="NZ_JAJNEC010000005.1"/>
</dbReference>
<accession>A0ABS8PTQ8</accession>
<dbReference type="Proteomes" id="UP001199816">
    <property type="component" value="Unassembled WGS sequence"/>
</dbReference>
<evidence type="ECO:0000313" key="2">
    <source>
        <dbReference type="Proteomes" id="UP001199816"/>
    </source>
</evidence>
<comment type="caution">
    <text evidence="1">The sequence shown here is derived from an EMBL/GenBank/DDBJ whole genome shotgun (WGS) entry which is preliminary data.</text>
</comment>
<evidence type="ECO:0000313" key="1">
    <source>
        <dbReference type="EMBL" id="MCD2424467.1"/>
    </source>
</evidence>
<dbReference type="EMBL" id="JAJNEC010000005">
    <property type="protein sequence ID" value="MCD2424467.1"/>
    <property type="molecule type" value="Genomic_DNA"/>
</dbReference>
<protein>
    <recommendedName>
        <fullName evidence="3">Type II secretion system protein GspC N-terminal domain-containing protein</fullName>
    </recommendedName>
</protein>
<proteinExistence type="predicted"/>
<gene>
    <name evidence="1" type="ORF">LQ567_16930</name>
</gene>
<keyword evidence="2" id="KW-1185">Reference proteome</keyword>
<reference evidence="1 2" key="1">
    <citation type="submission" date="2021-11" db="EMBL/GenBank/DDBJ databases">
        <title>Genomic of Niabella pedocola.</title>
        <authorList>
            <person name="Wu T."/>
        </authorList>
    </citation>
    <scope>NUCLEOTIDE SEQUENCE [LARGE SCALE GENOMIC DNA]</scope>
    <source>
        <strain evidence="1 2">JCM 31011</strain>
    </source>
</reference>
<sequence length="174" mass="18727">MKNNPNMKYLLIGLVALIWGLIIYKVIRGLSGDDPPPVATKIKPPQTADTLSAYQLTAASYPDPFSNELIEEEVVTETITPGGAKAPAGITPANPQPAPVMAAPPPPPPPAIKYSGYIYNPQTRKKMAMITVNGRGLSVSINEKIDDKTRVLDITDQKITVSFNGKRIEYVIGG</sequence>
<organism evidence="1 2">
    <name type="scientific">Niabella pedocola</name>
    <dbReference type="NCBI Taxonomy" id="1752077"/>
    <lineage>
        <taxon>Bacteria</taxon>
        <taxon>Pseudomonadati</taxon>
        <taxon>Bacteroidota</taxon>
        <taxon>Chitinophagia</taxon>
        <taxon>Chitinophagales</taxon>
        <taxon>Chitinophagaceae</taxon>
        <taxon>Niabella</taxon>
    </lineage>
</organism>